<accession>A0A6I3KKA4</accession>
<dbReference type="RefSeq" id="WP_154738803.1">
    <property type="nucleotide sequence ID" value="NZ_WMBQ01000001.1"/>
</dbReference>
<dbReference type="EMBL" id="WMBQ01000001">
    <property type="protein sequence ID" value="MTD94370.1"/>
    <property type="molecule type" value="Genomic_DNA"/>
</dbReference>
<feature type="transmembrane region" description="Helical" evidence="1">
    <location>
        <begin position="69"/>
        <end position="94"/>
    </location>
</feature>
<dbReference type="AlphaFoldDB" id="A0A6I3KKA4"/>
<keyword evidence="1" id="KW-0812">Transmembrane</keyword>
<feature type="transmembrane region" description="Helical" evidence="1">
    <location>
        <begin position="230"/>
        <end position="251"/>
    </location>
</feature>
<keyword evidence="1" id="KW-1133">Transmembrane helix</keyword>
<reference evidence="2 3" key="1">
    <citation type="submission" date="2019-11" db="EMBL/GenBank/DDBJ databases">
        <title>Identification of a novel strain.</title>
        <authorList>
            <person name="Xu Q."/>
            <person name="Wang G."/>
        </authorList>
    </citation>
    <scope>NUCLEOTIDE SEQUENCE [LARGE SCALE GENOMIC DNA]</scope>
    <source>
        <strain evidence="3">xq</strain>
    </source>
</reference>
<sequence length="365" mass="38720">MRAILSALGIVAAIIMLAVSAAMNYLFLSSLGKTTLEGQVLGAASAAADLLKALLPFFIAWSWRSRRMVAAAAGAAVFAFFAGFSLLSAVGFAADNRGVITETRAALSDTFERARRELHDAESRLAALPAHRPPSVVGAEMERHKQNRRWAATQECTNATESQSRDFCAAYFTLQAELATGSEAERIANASAALKNEISRLQRAGAGQERDPQVSLLSHIFGRAQDSVRLALIVIVALLVETGSSLGLFLATGHSDLFKRRADSGHESKQPSAIVSEPVASTASVGGIEDFCLEALVASKGDRLTADELFTGYEAWCRMRDDVPMGHAAFASAFASLAAAIGIVLVAGRYRGIGLRLHKELPSAA</sequence>
<keyword evidence="3" id="KW-1185">Reference proteome</keyword>
<dbReference type="Proteomes" id="UP000440694">
    <property type="component" value="Unassembled WGS sequence"/>
</dbReference>
<comment type="caution">
    <text evidence="2">The sequence shown here is derived from an EMBL/GenBank/DDBJ whole genome shotgun (WGS) entry which is preliminary data.</text>
</comment>
<evidence type="ECO:0000313" key="3">
    <source>
        <dbReference type="Proteomes" id="UP000440694"/>
    </source>
</evidence>
<keyword evidence="1" id="KW-0472">Membrane</keyword>
<feature type="transmembrane region" description="Helical" evidence="1">
    <location>
        <begin position="40"/>
        <end position="63"/>
    </location>
</feature>
<name>A0A6I3KKA4_9HYPH</name>
<evidence type="ECO:0000313" key="2">
    <source>
        <dbReference type="EMBL" id="MTD94370.1"/>
    </source>
</evidence>
<gene>
    <name evidence="2" type="ORF">GIW81_08490</name>
</gene>
<evidence type="ECO:0000256" key="1">
    <source>
        <dbReference type="SAM" id="Phobius"/>
    </source>
</evidence>
<organism evidence="2 3">
    <name type="scientific">Hyphomicrobium album</name>
    <dbReference type="NCBI Taxonomy" id="2665159"/>
    <lineage>
        <taxon>Bacteria</taxon>
        <taxon>Pseudomonadati</taxon>
        <taxon>Pseudomonadota</taxon>
        <taxon>Alphaproteobacteria</taxon>
        <taxon>Hyphomicrobiales</taxon>
        <taxon>Hyphomicrobiaceae</taxon>
        <taxon>Hyphomicrobium</taxon>
    </lineage>
</organism>
<feature type="transmembrane region" description="Helical" evidence="1">
    <location>
        <begin position="328"/>
        <end position="348"/>
    </location>
</feature>
<proteinExistence type="predicted"/>
<protein>
    <submittedName>
        <fullName evidence="2">Uncharacterized protein</fullName>
    </submittedName>
</protein>
<feature type="transmembrane region" description="Helical" evidence="1">
    <location>
        <begin position="6"/>
        <end position="28"/>
    </location>
</feature>